<dbReference type="AlphaFoldDB" id="A0AAW4JAN8"/>
<gene>
    <name evidence="3" type="ORF">GA0070562_1755</name>
    <name evidence="2" type="ORF">J5U46_03420</name>
</gene>
<evidence type="ECO:0000313" key="5">
    <source>
        <dbReference type="Proteomes" id="UP000669887"/>
    </source>
</evidence>
<sequence>MSERATEGQVVMPFYIVCDVSGSMCGDMADLNAGVTGLRQEIMKDPVADDLAMLSVIAFDDAARTVMPLNFPSAMELQTLNCGGLTNYTAAFQEFHRAFEADRVRLKSEGKRVFRPCIFFLTDGEPTSRDHLQVFQQLLGYDPVTKQGNPRYPYVTPFGFRSATEESMKALAYPNFGEKKGRYFLAKQGASVPSLLKAISGMIGTSVLSSSLSGTVGTFQYTPPATDASPELEGSFVD</sequence>
<evidence type="ECO:0000313" key="3">
    <source>
        <dbReference type="EMBL" id="SCE68973.1"/>
    </source>
</evidence>
<protein>
    <submittedName>
        <fullName evidence="3">von Willebrand factor type A domain-containing protein</fullName>
    </submittedName>
</protein>
<dbReference type="EMBL" id="JAGFVQ010000004">
    <property type="protein sequence ID" value="MBO4139206.1"/>
    <property type="molecule type" value="Genomic_DNA"/>
</dbReference>
<keyword evidence="4" id="KW-1185">Reference proteome</keyword>
<feature type="domain" description="VWFA" evidence="1">
    <location>
        <begin position="15"/>
        <end position="125"/>
    </location>
</feature>
<dbReference type="InterPro" id="IPR036465">
    <property type="entry name" value="vWFA_dom_sf"/>
</dbReference>
<name>A0AAW4JAN8_9ACTN</name>
<dbReference type="EMBL" id="FMCQ01000001">
    <property type="protein sequence ID" value="SCE68973.1"/>
    <property type="molecule type" value="Genomic_DNA"/>
</dbReference>
<evidence type="ECO:0000259" key="1">
    <source>
        <dbReference type="Pfam" id="PF13519"/>
    </source>
</evidence>
<comment type="caution">
    <text evidence="2">The sequence shown here is derived from an EMBL/GenBank/DDBJ whole genome shotgun (WGS) entry which is preliminary data.</text>
</comment>
<organism evidence="2 5">
    <name type="scientific">Micromonospora tulbaghiae</name>
    <dbReference type="NCBI Taxonomy" id="479978"/>
    <lineage>
        <taxon>Bacteria</taxon>
        <taxon>Bacillati</taxon>
        <taxon>Actinomycetota</taxon>
        <taxon>Actinomycetes</taxon>
        <taxon>Micromonosporales</taxon>
        <taxon>Micromonosporaceae</taxon>
        <taxon>Micromonospora</taxon>
    </lineage>
</organism>
<evidence type="ECO:0000313" key="2">
    <source>
        <dbReference type="EMBL" id="MBO4139206.1"/>
    </source>
</evidence>
<dbReference type="InterPro" id="IPR002035">
    <property type="entry name" value="VWF_A"/>
</dbReference>
<dbReference type="Proteomes" id="UP000669887">
    <property type="component" value="Unassembled WGS sequence"/>
</dbReference>
<accession>A0AAW4JAN8</accession>
<dbReference type="Gene3D" id="3.40.50.410">
    <property type="entry name" value="von Willebrand factor, type A domain"/>
    <property type="match status" value="1"/>
</dbReference>
<reference evidence="3 4" key="1">
    <citation type="submission" date="2016-06" db="EMBL/GenBank/DDBJ databases">
        <authorList>
            <person name="Varghese N."/>
            <person name="Submissions Spin"/>
        </authorList>
    </citation>
    <scope>NUCLEOTIDE SEQUENCE [LARGE SCALE GENOMIC DNA]</scope>
    <source>
        <strain evidence="3 4">DSM 45142</strain>
    </source>
</reference>
<dbReference type="RefSeq" id="WP_091414941.1">
    <property type="nucleotide sequence ID" value="NZ_FMCQ01000001.1"/>
</dbReference>
<dbReference type="Pfam" id="PF13519">
    <property type="entry name" value="VWA_2"/>
    <property type="match status" value="1"/>
</dbReference>
<proteinExistence type="predicted"/>
<dbReference type="GeneID" id="93468555"/>
<dbReference type="SUPFAM" id="SSF53300">
    <property type="entry name" value="vWA-like"/>
    <property type="match status" value="1"/>
</dbReference>
<dbReference type="Proteomes" id="UP000199405">
    <property type="component" value="Unassembled WGS sequence"/>
</dbReference>
<evidence type="ECO:0000313" key="4">
    <source>
        <dbReference type="Proteomes" id="UP000199405"/>
    </source>
</evidence>
<reference evidence="2" key="2">
    <citation type="submission" date="2021-03" db="EMBL/GenBank/DDBJ databases">
        <title>X isolated from Micromonospora tulbaghiae.</title>
        <authorList>
            <person name="Stennett H.L."/>
        </authorList>
    </citation>
    <scope>NUCLEOTIDE SEQUENCE</scope>
    <source>
        <strain evidence="2">28M1-20</strain>
    </source>
</reference>